<dbReference type="OrthoDB" id="9762420at2"/>
<dbReference type="Pfam" id="PF04717">
    <property type="entry name" value="Phage_base_V"/>
    <property type="match status" value="1"/>
</dbReference>
<sequence length="651" mass="71290">MANYNPPSEDTANYRAKPQIEIDGNPVSSLFMEDILQIVVEESLHRPGMFTLVIQNDYFPGRKEDEVWRHKDLLQIGKSVRIGFTSSTTESPDFSDEHTSYILDGEITAIDTNFTGRSQAPVVVRGYDFSHRLHRGRHNRSFLNMTDSDIVQKITEEVGIKVGQLDPSGVVHDYIFQPNQTNMEFLRERAARIGFELFIQDGVLNFRKPKADSDELTLKWLKDIHGFRVNVTSAEQVREVEVRGWDYAQKRPIVSIVQSASVITHTDNGVGSETSNKFNGKPPKPKMIIVDKPVFEPKEADIMAQALCDELGGQFISADAQSEGNAEVRAGKVVNLKDMGQHSGKYYITETRHTYSARVYTTDFSIRGNRGGNLFTALANQNKPDPGHTLLVGIVTDNQDPEGWGRVKVKFPTMTEEHASNWARVIAPGAGAGRGIYYLPEINDEVLVGFEHGDINRPYIIGGVWNGVDPTPRDIGDTVVDGKVRLRSSTTRFGHKTWFVDDDKGSEKRGYYIQTGTGPGHRLRFNDTEKFIEIETAGGQRIHLSDVDGSISIKADTKIDQTTTANISSNAASIDTNADASLSMKSGGTANLSAGATVNMTAGTTINISAGGAVTISTPGALSINAGTMTLTTTAGPITMITPITGPKPIP</sequence>
<dbReference type="AlphaFoldDB" id="A0A0V7ZMU6"/>
<dbReference type="Proteomes" id="UP000053372">
    <property type="component" value="Unassembled WGS sequence"/>
</dbReference>
<dbReference type="SUPFAM" id="SSF69279">
    <property type="entry name" value="Phage tail proteins"/>
    <property type="match status" value="1"/>
</dbReference>
<dbReference type="InterPro" id="IPR037026">
    <property type="entry name" value="Vgr_OB-fold_dom_sf"/>
</dbReference>
<accession>A0A0V7ZMU6</accession>
<feature type="domain" description="Gp5/Type VI secretion system Vgr protein OB-fold" evidence="1">
    <location>
        <begin position="392"/>
        <end position="465"/>
    </location>
</feature>
<dbReference type="SUPFAM" id="SSF69349">
    <property type="entry name" value="Phage fibre proteins"/>
    <property type="match status" value="1"/>
</dbReference>
<keyword evidence="3" id="KW-1185">Reference proteome</keyword>
<organism evidence="2 3">
    <name type="scientific">Mastigocoleus testarum BC008</name>
    <dbReference type="NCBI Taxonomy" id="371196"/>
    <lineage>
        <taxon>Bacteria</taxon>
        <taxon>Bacillati</taxon>
        <taxon>Cyanobacteriota</taxon>
        <taxon>Cyanophyceae</taxon>
        <taxon>Nostocales</taxon>
        <taxon>Hapalosiphonaceae</taxon>
        <taxon>Mastigocoleus</taxon>
    </lineage>
</organism>
<proteinExistence type="predicted"/>
<dbReference type="InterPro" id="IPR006531">
    <property type="entry name" value="Gp5/Vgr_OB"/>
</dbReference>
<dbReference type="EMBL" id="LMTZ01000105">
    <property type="protein sequence ID" value="KST65698.1"/>
    <property type="molecule type" value="Genomic_DNA"/>
</dbReference>
<gene>
    <name evidence="2" type="ORF">BC008_22220</name>
</gene>
<dbReference type="SUPFAM" id="SSF69255">
    <property type="entry name" value="gp5 N-terminal domain-like"/>
    <property type="match status" value="1"/>
</dbReference>
<name>A0A0V7ZMU6_9CYAN</name>
<protein>
    <submittedName>
        <fullName evidence="2">Type IV secretion protein Rhs</fullName>
    </submittedName>
</protein>
<reference evidence="2 3" key="1">
    <citation type="journal article" date="2015" name="Genome Announc.">
        <title>Draft Genome of the Euendolithic (true boring) Cyanobacterium Mastigocoleus testarum strain BC008.</title>
        <authorList>
            <person name="Guida B.S."/>
            <person name="Garcia-Pichel F."/>
        </authorList>
    </citation>
    <scope>NUCLEOTIDE SEQUENCE [LARGE SCALE GENOMIC DNA]</scope>
    <source>
        <strain evidence="2 3">BC008</strain>
    </source>
</reference>
<evidence type="ECO:0000259" key="1">
    <source>
        <dbReference type="Pfam" id="PF04717"/>
    </source>
</evidence>
<comment type="caution">
    <text evidence="2">The sequence shown here is derived from an EMBL/GenBank/DDBJ whole genome shotgun (WGS) entry which is preliminary data.</text>
</comment>
<dbReference type="Gene3D" id="2.40.50.230">
    <property type="entry name" value="Gp5 N-terminal domain"/>
    <property type="match status" value="1"/>
</dbReference>
<evidence type="ECO:0000313" key="3">
    <source>
        <dbReference type="Proteomes" id="UP000053372"/>
    </source>
</evidence>
<evidence type="ECO:0000313" key="2">
    <source>
        <dbReference type="EMBL" id="KST65698.1"/>
    </source>
</evidence>
<dbReference type="NCBIfam" id="NF033848">
    <property type="entry name" value="VgrG_rel"/>
    <property type="match status" value="1"/>
</dbReference>
<dbReference type="RefSeq" id="WP_058183981.1">
    <property type="nucleotide sequence ID" value="NZ_LMTZ01000105.1"/>
</dbReference>
<dbReference type="InterPro" id="IPR047702">
    <property type="entry name" value="VgrG-rel"/>
</dbReference>